<sequence length="1430" mass="160612">MPAFPPRGESGHSFLQDGDACLRPSTQEGVPPGSNSSTTQDHGSDSTTQPRLGYSDQWPGSQSQFQDMHTFHPSYMFNAHEVTNEYNLLNDFLSTSLQDDGMYSNDEFPASYNDPSLINSMASSLGGSNGHLPLNYQQNQPPLTVQNTPQQAAAIRQTSSIPLEKAKETYYMTAADPSGTDPPEERMDKLLKAKYDAGLLKPFNYVKGYARLQQYMDQHMQPSSKQKILRQLDRFRPKFRERMHSLTDIELVLVEMWFERSLMEYDRVFASMAIPACCWRRTGEIFRGNKEMAELIHVPIESFRDGKLAIHEIIIEDQLVSYWEKFGAIAFDSLQKAMLTSCTLKNPDAKAKDQEIKCCFSFTIRRDNHNIGQLLASGASKMMDSNFASHLQKSLECESEASSALPDPSAYLQAFPLSQVTASPTRSAVDRAGTQLWNLCRKFDWNRTESGPTRHASIRALAFFMIESAQERNHKAPTSERYANLTLTQADLGKEGLRLVSLGLAAAKCCLYSKQHGLASQILERVAYYLEGSSRCNSPKHLFVDHSHSQRYLEYIRLRMALSWQQDRLDLTEHLFTTVDLGQLRSTPTVTEDMVDMLFHIGRDLLSRGSHDMAVVWLKRASRLLEHQDIECLSSDAGELRLNLLHTSVRALHCLECSEARQEAGDIMQILLRDYGNKLAVRLLQLDIISRTESPDRNAYHAALNAISMMMHLTKQNFSINELACRVLKRFLLQRLASHGNEEWITKAFITLIWMSTTGESTDLQLSELGTLFNDLFSSWKSCLCPEATHGALVLLWKRIEDTFDHGQFQDTIKWCELALHKLLEKAGDINVDKIARRMVQCYLEISELGACKALVTRLLESKMSNPLNHYLAYCLALRTEDINSAQAAVTALNDSPTMNENLLYACISKTLESGTSEQAANILLSLLDKYNFDPPEHIILPALLRCTVRLYLSQLTHEADLDRFLVDTVLRLFTAVPEALERRASTARNEPRQAPDSESVCQNEFSATEIMWFLVNCYNLAVKVASTWPASAVISLFDIVIRITAHRICASTDLEGDAFMENNARKCLCHFAITVVCTAEARQHSDLDSKAKYYYKTLTAATEFAKTYKVLQQHTTDVQAGREGTKHYGNTMLELDSKRQVLLPLEFEAATHQHLNMPESAITTTPNDLSAIISNAQHISAPRKIYALFADIVLSSTYRNGPQHDKDETTKTLSSSPVLPLPTASALLIHIIQAVRTLPDYDAIRASRWIRCLVQLCLDQHRGHHGQKDTNKDDSAEHHAAKGPPKSPLTTVEDIIAQAVQLARQSLLNRTTVVDPDSGKRNAGDGKDCVYPAEELEWLSATLFNLGIDFYVSTTAYPNDNKTSKSTANMDKKNDEAETDAEAQARKWIGIAVEIADVLAEYEREEGGDKGLLGRVLRGKVKEGLGWVV</sequence>
<dbReference type="GO" id="GO:0005634">
    <property type="term" value="C:nucleus"/>
    <property type="evidence" value="ECO:0007669"/>
    <property type="project" value="UniProtKB-SubCell"/>
</dbReference>
<dbReference type="eggNOG" id="ENOG502QQGC">
    <property type="taxonomic scope" value="Eukaryota"/>
</dbReference>
<accession>U1HXL2</accession>
<dbReference type="HOGENOM" id="CLU_001453_2_0_1"/>
<evidence type="ECO:0000313" key="9">
    <source>
        <dbReference type="EMBL" id="ERF74169.1"/>
    </source>
</evidence>
<dbReference type="InterPro" id="IPR053045">
    <property type="entry name" value="Zinc_cluster_trans_reg"/>
</dbReference>
<dbReference type="PANTHER" id="PTHR31986:SF7">
    <property type="entry name" value="REGULATOR OF DRUG SENSITIVITY 2"/>
    <property type="match status" value="1"/>
</dbReference>
<protein>
    <recommendedName>
        <fullName evidence="8">ERT1/acuK family PAS domain-containing protein</fullName>
    </recommendedName>
</protein>
<dbReference type="InterPro" id="IPR013940">
    <property type="entry name" value="Spo22/ZIP4/TEX11"/>
</dbReference>
<feature type="domain" description="ERT1/acuK family PAS" evidence="8">
    <location>
        <begin position="275"/>
        <end position="351"/>
    </location>
</feature>
<dbReference type="GO" id="GO:0051321">
    <property type="term" value="P:meiotic cell cycle"/>
    <property type="evidence" value="ECO:0007669"/>
    <property type="project" value="UniProtKB-KW"/>
</dbReference>
<feature type="region of interest" description="Disordered" evidence="7">
    <location>
        <begin position="1360"/>
        <end position="1380"/>
    </location>
</feature>
<keyword evidence="5" id="KW-0539">Nucleus</keyword>
<organism evidence="9 10">
    <name type="scientific">Endocarpon pusillum (strain Z07020 / HMAS-L-300199)</name>
    <name type="common">Lichen-forming fungus</name>
    <dbReference type="NCBI Taxonomy" id="1263415"/>
    <lineage>
        <taxon>Eukaryota</taxon>
        <taxon>Fungi</taxon>
        <taxon>Dikarya</taxon>
        <taxon>Ascomycota</taxon>
        <taxon>Pezizomycotina</taxon>
        <taxon>Eurotiomycetes</taxon>
        <taxon>Chaetothyriomycetidae</taxon>
        <taxon>Verrucariales</taxon>
        <taxon>Verrucariaceae</taxon>
        <taxon>Endocarpon</taxon>
    </lineage>
</organism>
<reference evidence="10" key="1">
    <citation type="journal article" date="2014" name="BMC Genomics">
        <title>Genome characteristics reveal the impact of lichenization on lichen-forming fungus Endocarpon pusillum Hedwig (Verrucariales, Ascomycota).</title>
        <authorList>
            <person name="Wang Y.-Y."/>
            <person name="Liu B."/>
            <person name="Zhang X.-Y."/>
            <person name="Zhou Q.-M."/>
            <person name="Zhang T."/>
            <person name="Li H."/>
            <person name="Yu Y.-F."/>
            <person name="Zhang X.-L."/>
            <person name="Hao X.-Y."/>
            <person name="Wang M."/>
            <person name="Wang L."/>
            <person name="Wei J.-C."/>
        </authorList>
    </citation>
    <scope>NUCLEOTIDE SEQUENCE [LARGE SCALE GENOMIC DNA]</scope>
    <source>
        <strain evidence="10">Z07020 / HMAS-L-300199</strain>
    </source>
</reference>
<feature type="region of interest" description="Disordered" evidence="7">
    <location>
        <begin position="129"/>
        <end position="151"/>
    </location>
</feature>
<feature type="compositionally biased region" description="Polar residues" evidence="7">
    <location>
        <begin position="24"/>
        <end position="50"/>
    </location>
</feature>
<keyword evidence="6" id="KW-0469">Meiosis</keyword>
<evidence type="ECO:0000256" key="6">
    <source>
        <dbReference type="ARBA" id="ARBA00023254"/>
    </source>
</evidence>
<dbReference type="InterPro" id="IPR056751">
    <property type="entry name" value="PAS_13"/>
</dbReference>
<evidence type="ECO:0000256" key="3">
    <source>
        <dbReference type="ARBA" id="ARBA00023015"/>
    </source>
</evidence>
<dbReference type="RefSeq" id="XP_007800108.1">
    <property type="nucleotide sequence ID" value="XM_007801917.1"/>
</dbReference>
<dbReference type="Pfam" id="PF08631">
    <property type="entry name" value="SPO22"/>
    <property type="match status" value="1"/>
</dbReference>
<dbReference type="GeneID" id="19238402"/>
<dbReference type="PANTHER" id="PTHR31986">
    <property type="entry name" value="REGULATOR OF DRUG SENSITIVITY 2"/>
    <property type="match status" value="1"/>
</dbReference>
<feature type="region of interest" description="Disordered" evidence="7">
    <location>
        <begin position="1264"/>
        <end position="1290"/>
    </location>
</feature>
<proteinExistence type="predicted"/>
<evidence type="ECO:0000256" key="4">
    <source>
        <dbReference type="ARBA" id="ARBA00023163"/>
    </source>
</evidence>
<feature type="compositionally biased region" description="Polar residues" evidence="7">
    <location>
        <begin position="135"/>
        <end position="151"/>
    </location>
</feature>
<evidence type="ECO:0000313" key="10">
    <source>
        <dbReference type="Proteomes" id="UP000019373"/>
    </source>
</evidence>
<comment type="subcellular location">
    <subcellularLocation>
        <location evidence="1">Nucleus</location>
    </subcellularLocation>
</comment>
<evidence type="ECO:0000256" key="2">
    <source>
        <dbReference type="ARBA" id="ARBA00022723"/>
    </source>
</evidence>
<evidence type="ECO:0000256" key="1">
    <source>
        <dbReference type="ARBA" id="ARBA00004123"/>
    </source>
</evidence>
<dbReference type="Proteomes" id="UP000019373">
    <property type="component" value="Unassembled WGS sequence"/>
</dbReference>
<dbReference type="GO" id="GO:0000977">
    <property type="term" value="F:RNA polymerase II transcription regulatory region sequence-specific DNA binding"/>
    <property type="evidence" value="ECO:0007669"/>
    <property type="project" value="TreeGrafter"/>
</dbReference>
<feature type="compositionally biased region" description="Basic and acidic residues" evidence="7">
    <location>
        <begin position="1267"/>
        <end position="1281"/>
    </location>
</feature>
<name>U1HXL2_ENDPU</name>
<dbReference type="GO" id="GO:0046872">
    <property type="term" value="F:metal ion binding"/>
    <property type="evidence" value="ECO:0007669"/>
    <property type="project" value="UniProtKB-KW"/>
</dbReference>
<keyword evidence="2" id="KW-0479">Metal-binding</keyword>
<dbReference type="OrthoDB" id="65716at2759"/>
<evidence type="ECO:0000256" key="5">
    <source>
        <dbReference type="ARBA" id="ARBA00023242"/>
    </source>
</evidence>
<evidence type="ECO:0000259" key="8">
    <source>
        <dbReference type="Pfam" id="PF24990"/>
    </source>
</evidence>
<dbReference type="EMBL" id="KE720887">
    <property type="protein sequence ID" value="ERF74169.1"/>
    <property type="molecule type" value="Genomic_DNA"/>
</dbReference>
<keyword evidence="10" id="KW-1185">Reference proteome</keyword>
<keyword evidence="3" id="KW-0805">Transcription regulation</keyword>
<dbReference type="Pfam" id="PF24990">
    <property type="entry name" value="PAS_13"/>
    <property type="match status" value="1"/>
</dbReference>
<feature type="region of interest" description="Disordered" evidence="7">
    <location>
        <begin position="1"/>
        <end position="66"/>
    </location>
</feature>
<feature type="compositionally biased region" description="Polar residues" evidence="7">
    <location>
        <begin position="1360"/>
        <end position="1370"/>
    </location>
</feature>
<keyword evidence="4" id="KW-0804">Transcription</keyword>
<gene>
    <name evidence="9" type="ORF">EPUS_03359</name>
</gene>
<evidence type="ECO:0000256" key="7">
    <source>
        <dbReference type="SAM" id="MobiDB-lite"/>
    </source>
</evidence>